<organism evidence="1">
    <name type="scientific">hydrocarbon metagenome</name>
    <dbReference type="NCBI Taxonomy" id="938273"/>
    <lineage>
        <taxon>unclassified sequences</taxon>
        <taxon>metagenomes</taxon>
        <taxon>ecological metagenomes</taxon>
    </lineage>
</organism>
<accession>A0A0W8F0P0</accession>
<reference evidence="1" key="1">
    <citation type="journal article" date="2015" name="Proc. Natl. Acad. Sci. U.S.A.">
        <title>Networks of energetic and metabolic interactions define dynamics in microbial communities.</title>
        <authorList>
            <person name="Embree M."/>
            <person name="Liu J.K."/>
            <person name="Al-Bassam M.M."/>
            <person name="Zengler K."/>
        </authorList>
    </citation>
    <scope>NUCLEOTIDE SEQUENCE</scope>
</reference>
<sequence length="38" mass="4018">MTPGTLIMTAAFTGRRQAGRTGLIISLKLPPVPGKIRP</sequence>
<dbReference type="EMBL" id="LNQE01001660">
    <property type="protein sequence ID" value="KUG14437.1"/>
    <property type="molecule type" value="Genomic_DNA"/>
</dbReference>
<proteinExistence type="predicted"/>
<evidence type="ECO:0000313" key="1">
    <source>
        <dbReference type="EMBL" id="KUG14437.1"/>
    </source>
</evidence>
<comment type="caution">
    <text evidence="1">The sequence shown here is derived from an EMBL/GenBank/DDBJ whole genome shotgun (WGS) entry which is preliminary data.</text>
</comment>
<dbReference type="AlphaFoldDB" id="A0A0W8F0P0"/>
<gene>
    <name evidence="1" type="ORF">ASZ90_015927</name>
</gene>
<name>A0A0W8F0P0_9ZZZZ</name>
<protein>
    <submittedName>
        <fullName evidence="1">Uncharacterized protein</fullName>
    </submittedName>
</protein>